<sequence length="178" mass="20627">MEKNKFTTLFLFLSTFFIVSTSEIQRKPCPHLFSPHRGSGVEEICGLSNLDLASYPDCVSDNTVCAFMGRLQFCNCTNPKCIPSLSDVQNNYSQLYMHKFPFFTMNMYLGNLELNEKMKYLDRVRHDYSHPDNPLLPSWTIETLRYNIFKSLLTSCNCNVEDKICLNISESDDLFKIK</sequence>
<reference evidence="1 2" key="1">
    <citation type="journal article" date="2016" name="Genome Biol. Evol.">
        <title>Genome Sequencing of the Behavior Manipulating Virus LbFV Reveals a Possible New Virus Family.</title>
        <authorList>
            <person name="Lepetit D."/>
            <person name="Gillet B."/>
            <person name="Hughes S."/>
            <person name="Kraaijeveld K."/>
            <person name="Varaldi J."/>
        </authorList>
    </citation>
    <scope>NUCLEOTIDE SEQUENCE [LARGE SCALE GENOMIC DNA]</scope>
    <source>
        <strain evidence="1">Valence Gotheron</strain>
    </source>
</reference>
<dbReference type="Proteomes" id="UP000203066">
    <property type="component" value="Segment"/>
</dbReference>
<evidence type="ECO:0000313" key="1">
    <source>
        <dbReference type="EMBL" id="AQQ79982.1"/>
    </source>
</evidence>
<keyword evidence="2" id="KW-1185">Reference proteome</keyword>
<organism evidence="1 2">
    <name type="scientific">Leptopilina boulardi filamentous virus</name>
    <dbReference type="NCBI Taxonomy" id="552509"/>
    <lineage>
        <taxon>Viruses</taxon>
        <taxon>Viruses incertae sedis</taxon>
        <taxon>Naldaviricetes</taxon>
        <taxon>Lefavirales</taxon>
        <taxon>Filamentoviridae</taxon>
        <taxon>Alphafilamentovirus</taxon>
        <taxon>Alphafilamentovirus leboulardi</taxon>
    </lineage>
</organism>
<name>A0A1S5YD37_9VIRU</name>
<dbReference type="GeneID" id="31050539"/>
<dbReference type="RefSeq" id="YP_009345666.1">
    <property type="nucleotide sequence ID" value="NC_033778.1"/>
</dbReference>
<dbReference type="EMBL" id="KY009685">
    <property type="protein sequence ID" value="AQQ79982.1"/>
    <property type="molecule type" value="Genomic_DNA"/>
</dbReference>
<accession>A0A1S5YD37</accession>
<proteinExistence type="predicted"/>
<dbReference type="KEGG" id="vg:31050539"/>
<gene>
    <name evidence="1" type="ORF">LbFV_ORF62</name>
</gene>
<evidence type="ECO:0000313" key="2">
    <source>
        <dbReference type="Proteomes" id="UP000203066"/>
    </source>
</evidence>
<protein>
    <submittedName>
        <fullName evidence="1">Uncharacterized protein</fullName>
    </submittedName>
</protein>